<gene>
    <name evidence="2" type="ORF">C5167_006065</name>
</gene>
<evidence type="ECO:0000313" key="3">
    <source>
        <dbReference type="Proteomes" id="UP000316621"/>
    </source>
</evidence>
<dbReference type="AlphaFoldDB" id="A0A4Y7JCE0"/>
<keyword evidence="1" id="KW-1133">Transmembrane helix</keyword>
<dbReference type="Gramene" id="RZC58763">
    <property type="protein sequence ID" value="RZC58763"/>
    <property type="gene ID" value="C5167_006065"/>
</dbReference>
<feature type="transmembrane region" description="Helical" evidence="1">
    <location>
        <begin position="14"/>
        <end position="34"/>
    </location>
</feature>
<organism evidence="2 3">
    <name type="scientific">Papaver somniferum</name>
    <name type="common">Opium poppy</name>
    <dbReference type="NCBI Taxonomy" id="3469"/>
    <lineage>
        <taxon>Eukaryota</taxon>
        <taxon>Viridiplantae</taxon>
        <taxon>Streptophyta</taxon>
        <taxon>Embryophyta</taxon>
        <taxon>Tracheophyta</taxon>
        <taxon>Spermatophyta</taxon>
        <taxon>Magnoliopsida</taxon>
        <taxon>Ranunculales</taxon>
        <taxon>Papaveraceae</taxon>
        <taxon>Papaveroideae</taxon>
        <taxon>Papaver</taxon>
    </lineage>
</organism>
<keyword evidence="1" id="KW-0812">Transmembrane</keyword>
<keyword evidence="1" id="KW-0472">Membrane</keyword>
<dbReference type="Proteomes" id="UP000316621">
    <property type="component" value="Chromosome 4"/>
</dbReference>
<dbReference type="EMBL" id="CM010718">
    <property type="protein sequence ID" value="RZC58763.1"/>
    <property type="molecule type" value="Genomic_DNA"/>
</dbReference>
<evidence type="ECO:0000313" key="2">
    <source>
        <dbReference type="EMBL" id="RZC58763.1"/>
    </source>
</evidence>
<name>A0A4Y7JCE0_PAPSO</name>
<accession>A0A4Y7JCE0</accession>
<protein>
    <submittedName>
        <fullName evidence="2">Uncharacterized protein</fullName>
    </submittedName>
</protein>
<evidence type="ECO:0000256" key="1">
    <source>
        <dbReference type="SAM" id="Phobius"/>
    </source>
</evidence>
<keyword evidence="3" id="KW-1185">Reference proteome</keyword>
<reference evidence="2 3" key="1">
    <citation type="journal article" date="2018" name="Science">
        <title>The opium poppy genome and morphinan production.</title>
        <authorList>
            <person name="Guo L."/>
            <person name="Winzer T."/>
            <person name="Yang X."/>
            <person name="Li Y."/>
            <person name="Ning Z."/>
            <person name="He Z."/>
            <person name="Teodor R."/>
            <person name="Lu Y."/>
            <person name="Bowser T.A."/>
            <person name="Graham I.A."/>
            <person name="Ye K."/>
        </authorList>
    </citation>
    <scope>NUCLEOTIDE SEQUENCE [LARGE SCALE GENOMIC DNA]</scope>
    <source>
        <strain evidence="3">cv. HN1</strain>
        <tissue evidence="2">Leaves</tissue>
    </source>
</reference>
<proteinExistence type="predicted"/>
<sequence>MGAAERGLLTHTQFFSYITTFTTISIYIFIHFSFSGSNNGSLNMRDFLVIYTNFWIPTSPYRIRGGH</sequence>